<dbReference type="PANTHER" id="PTHR34990:SF2">
    <property type="entry name" value="BLL8164 PROTEIN"/>
    <property type="match status" value="1"/>
</dbReference>
<keyword evidence="4" id="KW-0472">Membrane</keyword>
<keyword evidence="2" id="KW-0997">Cell inner membrane</keyword>
<sequence>MHKRQIDIVVISDTHLGIYSSHAEYLLSYLKSIECNTLILNGDIIDMWNFSKFKNTHVHVIRQILKMGERGTKIYYITGNHDDALRKYSGTNMGSIILEDKLVLDLNGEKTWIFHGDVFDHSVKGWAKMLAKLGGRGYDFLIWNNRIINQALKFFNKEPVSFSKKIKSSVKNAVKWISDFELTAAEMAANHGFSTVICGHIHMPQSRIIHTKKGPIKYLNSGDWVENCTALEYNHGAWSIYRHEIVDAEAEIVEKKELRKSIVDSVLNF</sequence>
<evidence type="ECO:0000256" key="2">
    <source>
        <dbReference type="ARBA" id="ARBA00022519"/>
    </source>
</evidence>
<protein>
    <submittedName>
        <fullName evidence="7">UDP-2,3-diacylglucosamine diphosphatase</fullName>
    </submittedName>
</protein>
<keyword evidence="5" id="KW-0464">Manganese</keyword>
<evidence type="ECO:0000256" key="4">
    <source>
        <dbReference type="ARBA" id="ARBA00023136"/>
    </source>
</evidence>
<dbReference type="InterPro" id="IPR029052">
    <property type="entry name" value="Metallo-depent_PP-like"/>
</dbReference>
<evidence type="ECO:0000256" key="3">
    <source>
        <dbReference type="ARBA" id="ARBA00022723"/>
    </source>
</evidence>
<dbReference type="Proteomes" id="UP000808337">
    <property type="component" value="Unassembled WGS sequence"/>
</dbReference>
<dbReference type="GO" id="GO:0008758">
    <property type="term" value="F:UDP-2,3-diacylglucosamine hydrolase activity"/>
    <property type="evidence" value="ECO:0007669"/>
    <property type="project" value="TreeGrafter"/>
</dbReference>
<evidence type="ECO:0000313" key="8">
    <source>
        <dbReference type="Proteomes" id="UP000808337"/>
    </source>
</evidence>
<evidence type="ECO:0000259" key="6">
    <source>
        <dbReference type="Pfam" id="PF00149"/>
    </source>
</evidence>
<dbReference type="SUPFAM" id="SSF56300">
    <property type="entry name" value="Metallo-dependent phosphatases"/>
    <property type="match status" value="1"/>
</dbReference>
<dbReference type="GO" id="GO:0016020">
    <property type="term" value="C:membrane"/>
    <property type="evidence" value="ECO:0007669"/>
    <property type="project" value="GOC"/>
</dbReference>
<dbReference type="GO" id="GO:0009245">
    <property type="term" value="P:lipid A biosynthetic process"/>
    <property type="evidence" value="ECO:0007669"/>
    <property type="project" value="TreeGrafter"/>
</dbReference>
<keyword evidence="3" id="KW-0479">Metal-binding</keyword>
<dbReference type="InterPro" id="IPR004843">
    <property type="entry name" value="Calcineurin-like_PHP"/>
</dbReference>
<feature type="domain" description="Calcineurin-like phosphoesterase" evidence="6">
    <location>
        <begin position="8"/>
        <end position="204"/>
    </location>
</feature>
<dbReference type="Pfam" id="PF00149">
    <property type="entry name" value="Metallophos"/>
    <property type="match status" value="1"/>
</dbReference>
<gene>
    <name evidence="7" type="ORF">IPP15_00970</name>
</gene>
<keyword evidence="1" id="KW-1003">Cell membrane</keyword>
<organism evidence="7 8">
    <name type="scientific">Candidatus Opimibacter skivensis</name>
    <dbReference type="NCBI Taxonomy" id="2982028"/>
    <lineage>
        <taxon>Bacteria</taxon>
        <taxon>Pseudomonadati</taxon>
        <taxon>Bacteroidota</taxon>
        <taxon>Saprospiria</taxon>
        <taxon>Saprospirales</taxon>
        <taxon>Saprospiraceae</taxon>
        <taxon>Candidatus Opimibacter</taxon>
    </lineage>
</organism>
<dbReference type="GO" id="GO:0046872">
    <property type="term" value="F:metal ion binding"/>
    <property type="evidence" value="ECO:0007669"/>
    <property type="project" value="UniProtKB-KW"/>
</dbReference>
<proteinExistence type="predicted"/>
<evidence type="ECO:0000313" key="7">
    <source>
        <dbReference type="EMBL" id="MBK9980991.1"/>
    </source>
</evidence>
<dbReference type="PANTHER" id="PTHR34990">
    <property type="entry name" value="UDP-2,3-DIACYLGLUCOSAMINE HYDROLASE-RELATED"/>
    <property type="match status" value="1"/>
</dbReference>
<name>A0A9D7SS45_9BACT</name>
<accession>A0A9D7SS45</accession>
<evidence type="ECO:0000256" key="1">
    <source>
        <dbReference type="ARBA" id="ARBA00022475"/>
    </source>
</evidence>
<reference evidence="7 8" key="1">
    <citation type="submission" date="2020-10" db="EMBL/GenBank/DDBJ databases">
        <title>Connecting structure to function with the recovery of over 1000 high-quality activated sludge metagenome-assembled genomes encoding full-length rRNA genes using long-read sequencing.</title>
        <authorList>
            <person name="Singleton C.M."/>
            <person name="Petriglieri F."/>
            <person name="Kristensen J.M."/>
            <person name="Kirkegaard R.H."/>
            <person name="Michaelsen T.Y."/>
            <person name="Andersen M.H."/>
            <person name="Karst S.M."/>
            <person name="Dueholm M.S."/>
            <person name="Nielsen P.H."/>
            <person name="Albertsen M."/>
        </authorList>
    </citation>
    <scope>NUCLEOTIDE SEQUENCE [LARGE SCALE GENOMIC DNA]</scope>
    <source>
        <strain evidence="7">Ribe_18-Q3-R11-54_MAXAC.273</strain>
    </source>
</reference>
<comment type="caution">
    <text evidence="7">The sequence shown here is derived from an EMBL/GenBank/DDBJ whole genome shotgun (WGS) entry which is preliminary data.</text>
</comment>
<evidence type="ECO:0000256" key="5">
    <source>
        <dbReference type="ARBA" id="ARBA00023211"/>
    </source>
</evidence>
<dbReference type="EMBL" id="JADKGY010000001">
    <property type="protein sequence ID" value="MBK9980991.1"/>
    <property type="molecule type" value="Genomic_DNA"/>
</dbReference>
<dbReference type="AlphaFoldDB" id="A0A9D7SS45"/>
<dbReference type="CDD" id="cd07398">
    <property type="entry name" value="MPP_YbbF-LpxH"/>
    <property type="match status" value="1"/>
</dbReference>
<dbReference type="InterPro" id="IPR043461">
    <property type="entry name" value="LpxH-like"/>
</dbReference>
<dbReference type="Gene3D" id="3.60.21.10">
    <property type="match status" value="1"/>
</dbReference>